<dbReference type="InterPro" id="IPR007269">
    <property type="entry name" value="ICMT_MeTrfase"/>
</dbReference>
<dbReference type="InterPro" id="IPR052527">
    <property type="entry name" value="Metal_cation-efflux_comp"/>
</dbReference>
<dbReference type="HOGENOM" id="CLU_065200_6_0_1"/>
<dbReference type="AlphaFoldDB" id="A0A0C3RQ67"/>
<keyword evidence="2" id="KW-0812">Transmembrane</keyword>
<dbReference type="Pfam" id="PF04140">
    <property type="entry name" value="ICMT"/>
    <property type="match status" value="1"/>
</dbReference>
<evidence type="ECO:0000256" key="2">
    <source>
        <dbReference type="ARBA" id="ARBA00022692"/>
    </source>
</evidence>
<keyword evidence="4" id="KW-0472">Membrane</keyword>
<sequence>MIWFPTYLDLSSPLWKIPALLPGSRLAVLALTPPTQPPAADEEGKYGEKRDFLSLTAVRIATPIAYRIIFYGYFLCESAAILAHQFPSPISEDVLSITGGCGAHGIRATPLWLAGCVSLTCGSALRLACFRAMGKFFTWELAVKKDHVLITHGPYSIVRHPSYLGGVLLEAGTLLTHFAPGSWYSECIGWDTWGSKLFTAAWGGWCVLVAALLVARASAEDKILRKEFGEQWEAWARKTPYKVIPYIW</sequence>
<evidence type="ECO:0000256" key="5">
    <source>
        <dbReference type="RuleBase" id="RU362022"/>
    </source>
</evidence>
<dbReference type="EC" id="2.1.1.100" evidence="5"/>
<dbReference type="STRING" id="745531.A0A0C3RQ67"/>
<comment type="similarity">
    <text evidence="5">Belongs to the class VI-like SAM-binding methyltransferase superfamily. Isoprenylcysteine carboxyl methyltransferase family.</text>
</comment>
<dbReference type="EMBL" id="KN840732">
    <property type="protein sequence ID" value="KIP01826.1"/>
    <property type="molecule type" value="Genomic_DNA"/>
</dbReference>
<dbReference type="GO" id="GO:0005789">
    <property type="term" value="C:endoplasmic reticulum membrane"/>
    <property type="evidence" value="ECO:0007669"/>
    <property type="project" value="UniProtKB-SubCell"/>
</dbReference>
<keyword evidence="5" id="KW-0489">Methyltransferase</keyword>
<keyword evidence="7" id="KW-1185">Reference proteome</keyword>
<keyword evidence="5" id="KW-0808">Transferase</keyword>
<dbReference type="PANTHER" id="PTHR43847:SF1">
    <property type="entry name" value="BLL3993 PROTEIN"/>
    <property type="match status" value="1"/>
</dbReference>
<dbReference type="Gene3D" id="1.20.120.1630">
    <property type="match status" value="1"/>
</dbReference>
<accession>A0A0C3RQ67</accession>
<protein>
    <recommendedName>
        <fullName evidence="5">Protein-S-isoprenylcysteine O-methyltransferase</fullName>
        <ecNumber evidence="5">2.1.1.100</ecNumber>
    </recommendedName>
</protein>
<gene>
    <name evidence="6" type="ORF">PHLGIDRAFT_96656</name>
</gene>
<evidence type="ECO:0000256" key="1">
    <source>
        <dbReference type="ARBA" id="ARBA00004141"/>
    </source>
</evidence>
<comment type="subcellular location">
    <subcellularLocation>
        <location evidence="5">Endoplasmic reticulum membrane</location>
        <topology evidence="5">Multi-pass membrane protein</topology>
    </subcellularLocation>
    <subcellularLocation>
        <location evidence="1">Membrane</location>
        <topology evidence="1">Multi-pass membrane protein</topology>
    </subcellularLocation>
</comment>
<reference evidence="6 7" key="1">
    <citation type="journal article" date="2014" name="PLoS Genet.">
        <title>Analysis of the Phlebiopsis gigantea genome, transcriptome and secretome provides insight into its pioneer colonization strategies of wood.</title>
        <authorList>
            <person name="Hori C."/>
            <person name="Ishida T."/>
            <person name="Igarashi K."/>
            <person name="Samejima M."/>
            <person name="Suzuki H."/>
            <person name="Master E."/>
            <person name="Ferreira P."/>
            <person name="Ruiz-Duenas F.J."/>
            <person name="Held B."/>
            <person name="Canessa P."/>
            <person name="Larrondo L.F."/>
            <person name="Schmoll M."/>
            <person name="Druzhinina I.S."/>
            <person name="Kubicek C.P."/>
            <person name="Gaskell J.A."/>
            <person name="Kersten P."/>
            <person name="St John F."/>
            <person name="Glasner J."/>
            <person name="Sabat G."/>
            <person name="Splinter BonDurant S."/>
            <person name="Syed K."/>
            <person name="Yadav J."/>
            <person name="Mgbeahuruike A.C."/>
            <person name="Kovalchuk A."/>
            <person name="Asiegbu F.O."/>
            <person name="Lackner G."/>
            <person name="Hoffmeister D."/>
            <person name="Rencoret J."/>
            <person name="Gutierrez A."/>
            <person name="Sun H."/>
            <person name="Lindquist E."/>
            <person name="Barry K."/>
            <person name="Riley R."/>
            <person name="Grigoriev I.V."/>
            <person name="Henrissat B."/>
            <person name="Kues U."/>
            <person name="Berka R.M."/>
            <person name="Martinez A.T."/>
            <person name="Covert S.F."/>
            <person name="Blanchette R.A."/>
            <person name="Cullen D."/>
        </authorList>
    </citation>
    <scope>NUCLEOTIDE SEQUENCE [LARGE SCALE GENOMIC DNA]</scope>
    <source>
        <strain evidence="6 7">11061_1 CR5-6</strain>
    </source>
</reference>
<evidence type="ECO:0000256" key="4">
    <source>
        <dbReference type="ARBA" id="ARBA00023136"/>
    </source>
</evidence>
<keyword evidence="3" id="KW-1133">Transmembrane helix</keyword>
<proteinExistence type="inferred from homology"/>
<dbReference type="GO" id="GO:0032259">
    <property type="term" value="P:methylation"/>
    <property type="evidence" value="ECO:0007669"/>
    <property type="project" value="UniProtKB-KW"/>
</dbReference>
<name>A0A0C3RQ67_PHLG1</name>
<organism evidence="6 7">
    <name type="scientific">Phlebiopsis gigantea (strain 11061_1 CR5-6)</name>
    <name type="common">White-rot fungus</name>
    <name type="synonym">Peniophora gigantea</name>
    <dbReference type="NCBI Taxonomy" id="745531"/>
    <lineage>
        <taxon>Eukaryota</taxon>
        <taxon>Fungi</taxon>
        <taxon>Dikarya</taxon>
        <taxon>Basidiomycota</taxon>
        <taxon>Agaricomycotina</taxon>
        <taxon>Agaricomycetes</taxon>
        <taxon>Polyporales</taxon>
        <taxon>Phanerochaetaceae</taxon>
        <taxon>Phlebiopsis</taxon>
    </lineage>
</organism>
<dbReference type="GO" id="GO:0004671">
    <property type="term" value="F:protein C-terminal S-isoprenylcysteine carboxyl O-methyltransferase activity"/>
    <property type="evidence" value="ECO:0007669"/>
    <property type="project" value="UniProtKB-EC"/>
</dbReference>
<dbReference type="PANTHER" id="PTHR43847">
    <property type="entry name" value="BLL3993 PROTEIN"/>
    <property type="match status" value="1"/>
</dbReference>
<comment type="catalytic activity">
    <reaction evidence="5">
        <text>[protein]-C-terminal S-[(2E,6E)-farnesyl]-L-cysteine + S-adenosyl-L-methionine = [protein]-C-terminal S-[(2E,6E)-farnesyl]-L-cysteine methyl ester + S-adenosyl-L-homocysteine</text>
        <dbReference type="Rhea" id="RHEA:21672"/>
        <dbReference type="Rhea" id="RHEA-COMP:12125"/>
        <dbReference type="Rhea" id="RHEA-COMP:12126"/>
        <dbReference type="ChEBI" id="CHEBI:57856"/>
        <dbReference type="ChEBI" id="CHEBI:59789"/>
        <dbReference type="ChEBI" id="CHEBI:90510"/>
        <dbReference type="ChEBI" id="CHEBI:90511"/>
        <dbReference type="EC" id="2.1.1.100"/>
    </reaction>
</comment>
<keyword evidence="5" id="KW-0256">Endoplasmic reticulum</keyword>
<keyword evidence="5" id="KW-0949">S-adenosyl-L-methionine</keyword>
<evidence type="ECO:0000313" key="7">
    <source>
        <dbReference type="Proteomes" id="UP000053257"/>
    </source>
</evidence>
<dbReference type="OrthoDB" id="422086at2759"/>
<evidence type="ECO:0000313" key="6">
    <source>
        <dbReference type="EMBL" id="KIP01826.1"/>
    </source>
</evidence>
<dbReference type="Proteomes" id="UP000053257">
    <property type="component" value="Unassembled WGS sequence"/>
</dbReference>
<evidence type="ECO:0000256" key="3">
    <source>
        <dbReference type="ARBA" id="ARBA00022989"/>
    </source>
</evidence>